<dbReference type="OrthoDB" id="4736977at2"/>
<keyword evidence="1" id="KW-0732">Signal</keyword>
<protein>
    <submittedName>
        <fullName evidence="2">Uncharacterized protein</fullName>
    </submittedName>
</protein>
<name>A0A1I6GX64_9RHOB</name>
<dbReference type="AlphaFoldDB" id="A0A1I6GX64"/>
<keyword evidence="3" id="KW-1185">Reference proteome</keyword>
<gene>
    <name evidence="2" type="ORF">SAMN04488005_2291</name>
</gene>
<reference evidence="3" key="1">
    <citation type="submission" date="2016-10" db="EMBL/GenBank/DDBJ databases">
        <authorList>
            <person name="Varghese N."/>
            <person name="Submissions S."/>
        </authorList>
    </citation>
    <scope>NUCLEOTIDE SEQUENCE [LARGE SCALE GENOMIC DNA]</scope>
    <source>
        <strain evidence="3">DSM 26879</strain>
    </source>
</reference>
<feature type="chain" id="PRO_5011465114" evidence="1">
    <location>
        <begin position="21"/>
        <end position="115"/>
    </location>
</feature>
<dbReference type="STRING" id="390270.SAMN04488005_2291"/>
<feature type="signal peptide" evidence="1">
    <location>
        <begin position="1"/>
        <end position="20"/>
    </location>
</feature>
<organism evidence="2 3">
    <name type="scientific">Yoonia tamlensis</name>
    <dbReference type="NCBI Taxonomy" id="390270"/>
    <lineage>
        <taxon>Bacteria</taxon>
        <taxon>Pseudomonadati</taxon>
        <taxon>Pseudomonadota</taxon>
        <taxon>Alphaproteobacteria</taxon>
        <taxon>Rhodobacterales</taxon>
        <taxon>Paracoccaceae</taxon>
        <taxon>Yoonia</taxon>
    </lineage>
</organism>
<evidence type="ECO:0000313" key="3">
    <source>
        <dbReference type="Proteomes" id="UP000199478"/>
    </source>
</evidence>
<dbReference type="Proteomes" id="UP000199478">
    <property type="component" value="Unassembled WGS sequence"/>
</dbReference>
<dbReference type="PROSITE" id="PS51257">
    <property type="entry name" value="PROKAR_LIPOPROTEIN"/>
    <property type="match status" value="1"/>
</dbReference>
<sequence length="115" mass="12354">MAFHFKSLALAAAVALGASGCVETTTVSSGLNRNVLIVNNTGYTIWRFYGSRTSTNSWEEDILGSRVLSSGSSINIDFNDGTGACMFDMKAEFRDGSSLVRNNVNVCQVSSVTFH</sequence>
<proteinExistence type="predicted"/>
<accession>A0A1I6GX64</accession>
<dbReference type="RefSeq" id="WP_090199994.1">
    <property type="nucleotide sequence ID" value="NZ_FOYP01000001.1"/>
</dbReference>
<evidence type="ECO:0000313" key="2">
    <source>
        <dbReference type="EMBL" id="SFR46792.1"/>
    </source>
</evidence>
<dbReference type="EMBL" id="FOYP01000001">
    <property type="protein sequence ID" value="SFR46792.1"/>
    <property type="molecule type" value="Genomic_DNA"/>
</dbReference>
<evidence type="ECO:0000256" key="1">
    <source>
        <dbReference type="SAM" id="SignalP"/>
    </source>
</evidence>